<evidence type="ECO:0000313" key="4">
    <source>
        <dbReference type="Proteomes" id="UP000248214"/>
    </source>
</evidence>
<sequence length="106" mass="11642">MIVVNTDYISGYEIWQVLGIAQGSVVQSKHVGRDIMAGLKTIVGGEIKGYTEMLTEARKIAFERMVQDAETLNADGIVNVRYTTSEVMQGSSELLAYGTAVKIKKR</sequence>
<gene>
    <name evidence="3" type="ORF">CR194_03945</name>
</gene>
<evidence type="ECO:0000256" key="2">
    <source>
        <dbReference type="HAMAP-Rule" id="MF_00338"/>
    </source>
</evidence>
<dbReference type="Proteomes" id="UP000248214">
    <property type="component" value="Unassembled WGS sequence"/>
</dbReference>
<organism evidence="3 4">
    <name type="scientific">Salipaludibacillus keqinensis</name>
    <dbReference type="NCBI Taxonomy" id="2045207"/>
    <lineage>
        <taxon>Bacteria</taxon>
        <taxon>Bacillati</taxon>
        <taxon>Bacillota</taxon>
        <taxon>Bacilli</taxon>
        <taxon>Bacillales</taxon>
        <taxon>Bacillaceae</taxon>
    </lineage>
</organism>
<dbReference type="AlphaFoldDB" id="A0A323TRZ2"/>
<dbReference type="OrthoDB" id="9796448at2"/>
<reference evidence="3 4" key="1">
    <citation type="submission" date="2017-10" db="EMBL/GenBank/DDBJ databases">
        <title>Bacillus sp. nov., a halophilic bacterium isolated from a Keqin Lake.</title>
        <authorList>
            <person name="Wang H."/>
        </authorList>
    </citation>
    <scope>NUCLEOTIDE SEQUENCE [LARGE SCALE GENOMIC DNA]</scope>
    <source>
        <strain evidence="3 4">KQ-12</strain>
    </source>
</reference>
<dbReference type="Gene3D" id="3.30.110.70">
    <property type="entry name" value="Hypothetical protein apc22750. Chain B"/>
    <property type="match status" value="1"/>
</dbReference>
<protein>
    <recommendedName>
        <fullName evidence="2">UPF0145 protein CR194_03945</fullName>
    </recommendedName>
</protein>
<comment type="similarity">
    <text evidence="1 2">Belongs to the UPF0145 family.</text>
</comment>
<dbReference type="PANTHER" id="PTHR34068">
    <property type="entry name" value="UPF0145 PROTEIN YBJQ"/>
    <property type="match status" value="1"/>
</dbReference>
<dbReference type="PANTHER" id="PTHR34068:SF2">
    <property type="entry name" value="UPF0145 PROTEIN SCO3412"/>
    <property type="match status" value="1"/>
</dbReference>
<dbReference type="InterPro" id="IPR035439">
    <property type="entry name" value="UPF0145_dom_sf"/>
</dbReference>
<accession>A0A323TRZ2</accession>
<proteinExistence type="inferred from homology"/>
<dbReference type="EMBL" id="PDOD01000001">
    <property type="protein sequence ID" value="PYZ95333.1"/>
    <property type="molecule type" value="Genomic_DNA"/>
</dbReference>
<dbReference type="SUPFAM" id="SSF117782">
    <property type="entry name" value="YbjQ-like"/>
    <property type="match status" value="1"/>
</dbReference>
<comment type="caution">
    <text evidence="3">The sequence shown here is derived from an EMBL/GenBank/DDBJ whole genome shotgun (WGS) entry which is preliminary data.</text>
</comment>
<evidence type="ECO:0000313" key="3">
    <source>
        <dbReference type="EMBL" id="PYZ95333.1"/>
    </source>
</evidence>
<dbReference type="HAMAP" id="MF_00338">
    <property type="entry name" value="UPF0145"/>
    <property type="match status" value="1"/>
</dbReference>
<dbReference type="InterPro" id="IPR002765">
    <property type="entry name" value="UPF0145_YbjQ-like"/>
</dbReference>
<name>A0A323TRZ2_9BACI</name>
<dbReference type="Pfam" id="PF01906">
    <property type="entry name" value="YbjQ_1"/>
    <property type="match status" value="1"/>
</dbReference>
<keyword evidence="4" id="KW-1185">Reference proteome</keyword>
<evidence type="ECO:0000256" key="1">
    <source>
        <dbReference type="ARBA" id="ARBA00010751"/>
    </source>
</evidence>